<comment type="caution">
    <text evidence="8">The sequence shown here is derived from an EMBL/GenBank/DDBJ whole genome shotgun (WGS) entry which is preliminary data.</text>
</comment>
<dbReference type="Proteomes" id="UP001210211">
    <property type="component" value="Unassembled WGS sequence"/>
</dbReference>
<dbReference type="Gene3D" id="3.40.50.1110">
    <property type="entry name" value="SGNH hydrolase"/>
    <property type="match status" value="1"/>
</dbReference>
<keyword evidence="4" id="KW-0732">Signal</keyword>
<dbReference type="PANTHER" id="PTHR45650">
    <property type="entry name" value="GDSL-LIKE LIPASE/ACYLHYDROLASE-RELATED"/>
    <property type="match status" value="1"/>
</dbReference>
<evidence type="ECO:0000256" key="7">
    <source>
        <dbReference type="ARBA" id="ARBA00023098"/>
    </source>
</evidence>
<evidence type="ECO:0000256" key="5">
    <source>
        <dbReference type="ARBA" id="ARBA00022801"/>
    </source>
</evidence>
<evidence type="ECO:0000256" key="2">
    <source>
        <dbReference type="ARBA" id="ARBA00008668"/>
    </source>
</evidence>
<dbReference type="EMBL" id="JAMRDG010000001">
    <property type="protein sequence ID" value="KAJ3708722.1"/>
    <property type="molecule type" value="Genomic_DNA"/>
</dbReference>
<dbReference type="Pfam" id="PF00657">
    <property type="entry name" value="Lipase_GDSL"/>
    <property type="match status" value="1"/>
</dbReference>
<dbReference type="InterPro" id="IPR001087">
    <property type="entry name" value="GDSL"/>
</dbReference>
<evidence type="ECO:0000313" key="9">
    <source>
        <dbReference type="Proteomes" id="UP001210211"/>
    </source>
</evidence>
<keyword evidence="3" id="KW-0964">Secreted</keyword>
<reference evidence="8 9" key="1">
    <citation type="journal article" date="2022" name="Cell">
        <title>Repeat-based holocentromeres influence genome architecture and karyotype evolution.</title>
        <authorList>
            <person name="Hofstatter P.G."/>
            <person name="Thangavel G."/>
            <person name="Lux T."/>
            <person name="Neumann P."/>
            <person name="Vondrak T."/>
            <person name="Novak P."/>
            <person name="Zhang M."/>
            <person name="Costa L."/>
            <person name="Castellani M."/>
            <person name="Scott A."/>
            <person name="Toegelov H."/>
            <person name="Fuchs J."/>
            <person name="Mata-Sucre Y."/>
            <person name="Dias Y."/>
            <person name="Vanzela A.L.L."/>
            <person name="Huettel B."/>
            <person name="Almeida C.C.S."/>
            <person name="Simkova H."/>
            <person name="Souza G."/>
            <person name="Pedrosa-Harand A."/>
            <person name="Macas J."/>
            <person name="Mayer K.F.X."/>
            <person name="Houben A."/>
            <person name="Marques A."/>
        </authorList>
    </citation>
    <scope>NUCLEOTIDE SEQUENCE [LARGE SCALE GENOMIC DNA]</scope>
    <source>
        <strain evidence="8">RhyTen1mFocal</strain>
    </source>
</reference>
<dbReference type="GO" id="GO:0016042">
    <property type="term" value="P:lipid catabolic process"/>
    <property type="evidence" value="ECO:0007669"/>
    <property type="project" value="UniProtKB-KW"/>
</dbReference>
<gene>
    <name evidence="8" type="ORF">LUZ61_012427</name>
</gene>
<evidence type="ECO:0000256" key="3">
    <source>
        <dbReference type="ARBA" id="ARBA00022525"/>
    </source>
</evidence>
<evidence type="ECO:0000256" key="1">
    <source>
        <dbReference type="ARBA" id="ARBA00004613"/>
    </source>
</evidence>
<keyword evidence="7" id="KW-0443">Lipid metabolism</keyword>
<comment type="similarity">
    <text evidence="2">Belongs to the 'GDSL' lipolytic enzyme family.</text>
</comment>
<dbReference type="GO" id="GO:0016788">
    <property type="term" value="F:hydrolase activity, acting on ester bonds"/>
    <property type="evidence" value="ECO:0007669"/>
    <property type="project" value="InterPro"/>
</dbReference>
<dbReference type="GO" id="GO:0005576">
    <property type="term" value="C:extracellular region"/>
    <property type="evidence" value="ECO:0007669"/>
    <property type="project" value="UniProtKB-SubCell"/>
</dbReference>
<organism evidence="8 9">
    <name type="scientific">Rhynchospora tenuis</name>
    <dbReference type="NCBI Taxonomy" id="198213"/>
    <lineage>
        <taxon>Eukaryota</taxon>
        <taxon>Viridiplantae</taxon>
        <taxon>Streptophyta</taxon>
        <taxon>Embryophyta</taxon>
        <taxon>Tracheophyta</taxon>
        <taxon>Spermatophyta</taxon>
        <taxon>Magnoliopsida</taxon>
        <taxon>Liliopsida</taxon>
        <taxon>Poales</taxon>
        <taxon>Cyperaceae</taxon>
        <taxon>Cyperoideae</taxon>
        <taxon>Rhynchosporeae</taxon>
        <taxon>Rhynchospora</taxon>
    </lineage>
</organism>
<dbReference type="PANTHER" id="PTHR45650:SF12">
    <property type="entry name" value="ZINC FINGER PROTEIN"/>
    <property type="match status" value="1"/>
</dbReference>
<accession>A0AAD6A2V0</accession>
<keyword evidence="6" id="KW-0442">Lipid degradation</keyword>
<proteinExistence type="inferred from homology"/>
<dbReference type="InterPro" id="IPR036514">
    <property type="entry name" value="SGNH_hydro_sf"/>
</dbReference>
<name>A0AAD6A2V0_9POAL</name>
<sequence length="265" mass="29397">MSGLNFASAAAGIRQETGKHLGANYYLADQARQFNSTVQSLRGTFGNDTKLNIYLSKCIYGVSMGSNDYLNNYFMPDIYPTSQTYTPSAYAKVLVEEFSRQLLKLHDLGARKFAVFGLGPIGCIPFELARMNNVNKSTCNEEQNKAIELFNSEVLQLVKRFNNNTDISGAKFVYGNIYDGFKDLLSNGAAYGFTVTNKSCCGVGPNNGLITCLPNQTPCQNRTTYLFWDSFHPTEALNMVFAIRSYNSTSPDDIYPENIQQLATA</sequence>
<evidence type="ECO:0000256" key="6">
    <source>
        <dbReference type="ARBA" id="ARBA00022963"/>
    </source>
</evidence>
<dbReference type="InterPro" id="IPR051238">
    <property type="entry name" value="GDSL_esterase/lipase"/>
</dbReference>
<comment type="subcellular location">
    <subcellularLocation>
        <location evidence="1">Secreted</location>
    </subcellularLocation>
</comment>
<protein>
    <submittedName>
        <fullName evidence="8">Uncharacterized protein</fullName>
    </submittedName>
</protein>
<evidence type="ECO:0000313" key="8">
    <source>
        <dbReference type="EMBL" id="KAJ3708722.1"/>
    </source>
</evidence>
<evidence type="ECO:0000256" key="4">
    <source>
        <dbReference type="ARBA" id="ARBA00022729"/>
    </source>
</evidence>
<keyword evidence="5" id="KW-0378">Hydrolase</keyword>
<dbReference type="AlphaFoldDB" id="A0AAD6A2V0"/>
<keyword evidence="9" id="KW-1185">Reference proteome</keyword>